<evidence type="ECO:0000256" key="4">
    <source>
        <dbReference type="ARBA" id="ARBA00022917"/>
    </source>
</evidence>
<evidence type="ECO:0000256" key="6">
    <source>
        <dbReference type="HAMAP-Rule" id="MF_00163"/>
    </source>
</evidence>
<feature type="active site" evidence="6">
    <location>
        <position position="137"/>
    </location>
</feature>
<dbReference type="GO" id="GO:0006412">
    <property type="term" value="P:translation"/>
    <property type="evidence" value="ECO:0007669"/>
    <property type="project" value="UniProtKB-UniRule"/>
</dbReference>
<dbReference type="EMBL" id="QRDW01000012">
    <property type="protein sequence ID" value="RED45112.1"/>
    <property type="molecule type" value="Genomic_DNA"/>
</dbReference>
<dbReference type="PANTHER" id="PTHR10458">
    <property type="entry name" value="PEPTIDE DEFORMYLASE"/>
    <property type="match status" value="1"/>
</dbReference>
<dbReference type="InterPro" id="IPR036821">
    <property type="entry name" value="Peptide_deformylase_sf"/>
</dbReference>
<evidence type="ECO:0000256" key="2">
    <source>
        <dbReference type="ARBA" id="ARBA00022723"/>
    </source>
</evidence>
<reference evidence="7 8" key="1">
    <citation type="submission" date="2018-07" db="EMBL/GenBank/DDBJ databases">
        <title>Genomic Encyclopedia of Type Strains, Phase III (KMG-III): the genomes of soil and plant-associated and newly described type strains.</title>
        <authorList>
            <person name="Whitman W."/>
        </authorList>
    </citation>
    <scope>NUCLEOTIDE SEQUENCE [LARGE SCALE GENOMIC DNA]</scope>
    <source>
        <strain evidence="7 8">CECT 8488</strain>
    </source>
</reference>
<evidence type="ECO:0000313" key="8">
    <source>
        <dbReference type="Proteomes" id="UP000256845"/>
    </source>
</evidence>
<sequence>MAILPILVAPHPVLKKKAEPVAEVDAEIVKLMDDMLDTMYDAPGIGLAAPQVGVSKRVLVMDIAREGDAPEPIRMANPEIIWESDETAPYEEGCLSFPDQYAEVIRPAKVKVRYLNEKNEACEIEADELLATCVQHEIDHLDGVVFVDHLSTVKRSMIMRKLKKLMKTKAA</sequence>
<dbReference type="PANTHER" id="PTHR10458:SF22">
    <property type="entry name" value="PEPTIDE DEFORMYLASE"/>
    <property type="match status" value="1"/>
</dbReference>
<dbReference type="Gene3D" id="3.90.45.10">
    <property type="entry name" value="Peptide deformylase"/>
    <property type="match status" value="1"/>
</dbReference>
<keyword evidence="2 6" id="KW-0479">Metal-binding</keyword>
<dbReference type="GO" id="GO:0042586">
    <property type="term" value="F:peptide deformylase activity"/>
    <property type="evidence" value="ECO:0007669"/>
    <property type="project" value="UniProtKB-UniRule"/>
</dbReference>
<comment type="function">
    <text evidence="6">Removes the formyl group from the N-terminal Met of newly synthesized proteins. Requires at least a dipeptide for an efficient rate of reaction. N-terminal L-methionine is a prerequisite for activity but the enzyme has broad specificity at other positions.</text>
</comment>
<dbReference type="Pfam" id="PF01327">
    <property type="entry name" value="Pep_deformylase"/>
    <property type="match status" value="1"/>
</dbReference>
<dbReference type="HAMAP" id="MF_00163">
    <property type="entry name" value="Pep_deformylase"/>
    <property type="match status" value="1"/>
</dbReference>
<organism evidence="7 8">
    <name type="scientific">Aestuariispira insulae</name>
    <dbReference type="NCBI Taxonomy" id="1461337"/>
    <lineage>
        <taxon>Bacteria</taxon>
        <taxon>Pseudomonadati</taxon>
        <taxon>Pseudomonadota</taxon>
        <taxon>Alphaproteobacteria</taxon>
        <taxon>Rhodospirillales</taxon>
        <taxon>Kiloniellaceae</taxon>
        <taxon>Aestuariispira</taxon>
    </lineage>
</organism>
<evidence type="ECO:0000313" key="7">
    <source>
        <dbReference type="EMBL" id="RED45112.1"/>
    </source>
</evidence>
<evidence type="ECO:0000256" key="5">
    <source>
        <dbReference type="ARBA" id="ARBA00023004"/>
    </source>
</evidence>
<dbReference type="GO" id="GO:0046872">
    <property type="term" value="F:metal ion binding"/>
    <property type="evidence" value="ECO:0007669"/>
    <property type="project" value="UniProtKB-KW"/>
</dbReference>
<comment type="catalytic activity">
    <reaction evidence="6">
        <text>N-terminal N-formyl-L-methionyl-[peptide] + H2O = N-terminal L-methionyl-[peptide] + formate</text>
        <dbReference type="Rhea" id="RHEA:24420"/>
        <dbReference type="Rhea" id="RHEA-COMP:10639"/>
        <dbReference type="Rhea" id="RHEA-COMP:10640"/>
        <dbReference type="ChEBI" id="CHEBI:15377"/>
        <dbReference type="ChEBI" id="CHEBI:15740"/>
        <dbReference type="ChEBI" id="CHEBI:49298"/>
        <dbReference type="ChEBI" id="CHEBI:64731"/>
        <dbReference type="EC" id="3.5.1.88"/>
    </reaction>
</comment>
<dbReference type="SUPFAM" id="SSF56420">
    <property type="entry name" value="Peptide deformylase"/>
    <property type="match status" value="1"/>
</dbReference>
<dbReference type="AlphaFoldDB" id="A0A3D9H6M1"/>
<feature type="binding site" evidence="6">
    <location>
        <position position="136"/>
    </location>
    <ligand>
        <name>Fe cation</name>
        <dbReference type="ChEBI" id="CHEBI:24875"/>
    </ligand>
</feature>
<evidence type="ECO:0000256" key="3">
    <source>
        <dbReference type="ARBA" id="ARBA00022801"/>
    </source>
</evidence>
<feature type="binding site" evidence="6">
    <location>
        <position position="140"/>
    </location>
    <ligand>
        <name>Fe cation</name>
        <dbReference type="ChEBI" id="CHEBI:24875"/>
    </ligand>
</feature>
<comment type="caution">
    <text evidence="7">The sequence shown here is derived from an EMBL/GenBank/DDBJ whole genome shotgun (WGS) entry which is preliminary data.</text>
</comment>
<dbReference type="NCBIfam" id="NF001159">
    <property type="entry name" value="PRK00150.1-3"/>
    <property type="match status" value="1"/>
</dbReference>
<feature type="binding site" evidence="6">
    <location>
        <position position="94"/>
    </location>
    <ligand>
        <name>Fe cation</name>
        <dbReference type="ChEBI" id="CHEBI:24875"/>
    </ligand>
</feature>
<dbReference type="PIRSF" id="PIRSF004749">
    <property type="entry name" value="Pep_def"/>
    <property type="match status" value="1"/>
</dbReference>
<name>A0A3D9H6M1_9PROT</name>
<dbReference type="Proteomes" id="UP000256845">
    <property type="component" value="Unassembled WGS sequence"/>
</dbReference>
<evidence type="ECO:0000256" key="1">
    <source>
        <dbReference type="ARBA" id="ARBA00010759"/>
    </source>
</evidence>
<keyword evidence="3 6" id="KW-0378">Hydrolase</keyword>
<comment type="cofactor">
    <cofactor evidence="6">
        <name>Fe(2+)</name>
        <dbReference type="ChEBI" id="CHEBI:29033"/>
    </cofactor>
    <text evidence="6">Binds 1 Fe(2+) ion.</text>
</comment>
<dbReference type="OrthoDB" id="9804313at2"/>
<accession>A0A3D9H6M1</accession>
<proteinExistence type="inferred from homology"/>
<keyword evidence="8" id="KW-1185">Reference proteome</keyword>
<dbReference type="RefSeq" id="WP_115938688.1">
    <property type="nucleotide sequence ID" value="NZ_QRDW01000012.1"/>
</dbReference>
<dbReference type="EC" id="3.5.1.88" evidence="6"/>
<keyword evidence="5 6" id="KW-0408">Iron</keyword>
<dbReference type="NCBIfam" id="TIGR00079">
    <property type="entry name" value="pept_deformyl"/>
    <property type="match status" value="1"/>
</dbReference>
<protein>
    <recommendedName>
        <fullName evidence="6">Peptide deformylase</fullName>
        <shortName evidence="6">PDF</shortName>
        <ecNumber evidence="6">3.5.1.88</ecNumber>
    </recommendedName>
    <alternativeName>
        <fullName evidence="6">Polypeptide deformylase</fullName>
    </alternativeName>
</protein>
<dbReference type="PRINTS" id="PR01576">
    <property type="entry name" value="PDEFORMYLASE"/>
</dbReference>
<keyword evidence="4 6" id="KW-0648">Protein biosynthesis</keyword>
<comment type="similarity">
    <text evidence="1 6">Belongs to the polypeptide deformylase family.</text>
</comment>
<dbReference type="InterPro" id="IPR023635">
    <property type="entry name" value="Peptide_deformylase"/>
</dbReference>
<dbReference type="CDD" id="cd00487">
    <property type="entry name" value="Pep_deformylase"/>
    <property type="match status" value="1"/>
</dbReference>
<dbReference type="FunFam" id="3.90.45.10:FF:000005">
    <property type="entry name" value="Peptide deformylase"/>
    <property type="match status" value="1"/>
</dbReference>
<gene>
    <name evidence="6" type="primary">def</name>
    <name evidence="7" type="ORF">DFP90_112105</name>
</gene>